<accession>A0A9D2B9K3</accession>
<evidence type="ECO:0000256" key="7">
    <source>
        <dbReference type="ARBA" id="ARBA00023002"/>
    </source>
</evidence>
<comment type="function">
    <text evidence="1 10">Activation of pyruvate formate-lyase under anaerobic conditions by generation of an organic free radical, using S-adenosylmethionine and reduced flavodoxin as cosubstrates to produce 5'-deoxy-adenosine.</text>
</comment>
<evidence type="ECO:0000256" key="2">
    <source>
        <dbReference type="ARBA" id="ARBA00009777"/>
    </source>
</evidence>
<dbReference type="InterPro" id="IPR034457">
    <property type="entry name" value="Organic_radical-activating"/>
</dbReference>
<reference evidence="12" key="1">
    <citation type="journal article" date="2021" name="PeerJ">
        <title>Extensive microbial diversity within the chicken gut microbiome revealed by metagenomics and culture.</title>
        <authorList>
            <person name="Gilroy R."/>
            <person name="Ravi A."/>
            <person name="Getino M."/>
            <person name="Pursley I."/>
            <person name="Horton D.L."/>
            <person name="Alikhan N.F."/>
            <person name="Baker D."/>
            <person name="Gharbi K."/>
            <person name="Hall N."/>
            <person name="Watson M."/>
            <person name="Adriaenssens E.M."/>
            <person name="Foster-Nyarko E."/>
            <person name="Jarju S."/>
            <person name="Secka A."/>
            <person name="Antonio M."/>
            <person name="Oren A."/>
            <person name="Chaudhuri R.R."/>
            <person name="La Ragione R."/>
            <person name="Hildebrand F."/>
            <person name="Pallen M.J."/>
        </authorList>
    </citation>
    <scope>NUCLEOTIDE SEQUENCE</scope>
    <source>
        <strain evidence="12">CHK191-13928</strain>
    </source>
</reference>
<dbReference type="InterPro" id="IPR001989">
    <property type="entry name" value="Radical_activat_CS"/>
</dbReference>
<evidence type="ECO:0000256" key="4">
    <source>
        <dbReference type="ARBA" id="ARBA00022485"/>
    </source>
</evidence>
<keyword evidence="12" id="KW-0670">Pyruvate</keyword>
<reference evidence="12" key="2">
    <citation type="submission" date="2021-04" db="EMBL/GenBank/DDBJ databases">
        <authorList>
            <person name="Gilroy R."/>
        </authorList>
    </citation>
    <scope>NUCLEOTIDE SEQUENCE</scope>
    <source>
        <strain evidence="12">CHK191-13928</strain>
    </source>
</reference>
<dbReference type="InterPro" id="IPR013785">
    <property type="entry name" value="Aldolase_TIM"/>
</dbReference>
<dbReference type="Proteomes" id="UP000886721">
    <property type="component" value="Unassembled WGS sequence"/>
</dbReference>
<evidence type="ECO:0000313" key="13">
    <source>
        <dbReference type="Proteomes" id="UP000886721"/>
    </source>
</evidence>
<keyword evidence="8 10" id="KW-0408">Iron</keyword>
<dbReference type="GO" id="GO:0046872">
    <property type="term" value="F:metal ion binding"/>
    <property type="evidence" value="ECO:0007669"/>
    <property type="project" value="UniProtKB-UniRule"/>
</dbReference>
<feature type="domain" description="Radical SAM core" evidence="11">
    <location>
        <begin position="15"/>
        <end position="237"/>
    </location>
</feature>
<dbReference type="PROSITE" id="PS51918">
    <property type="entry name" value="RADICAL_SAM"/>
    <property type="match status" value="1"/>
</dbReference>
<evidence type="ECO:0000256" key="5">
    <source>
        <dbReference type="ARBA" id="ARBA00022691"/>
    </source>
</evidence>
<comment type="catalytic activity">
    <reaction evidence="10">
        <text>glycyl-[formate C-acetyltransferase] + reduced [flavodoxin] + S-adenosyl-L-methionine = glycin-2-yl radical-[formate C-acetyltransferase] + semiquinone [flavodoxin] + 5'-deoxyadenosine + L-methionine + H(+)</text>
        <dbReference type="Rhea" id="RHEA:19225"/>
        <dbReference type="Rhea" id="RHEA-COMP:10622"/>
        <dbReference type="Rhea" id="RHEA-COMP:12190"/>
        <dbReference type="Rhea" id="RHEA-COMP:12191"/>
        <dbReference type="Rhea" id="RHEA-COMP:14480"/>
        <dbReference type="ChEBI" id="CHEBI:15378"/>
        <dbReference type="ChEBI" id="CHEBI:17319"/>
        <dbReference type="ChEBI" id="CHEBI:29947"/>
        <dbReference type="ChEBI" id="CHEBI:32722"/>
        <dbReference type="ChEBI" id="CHEBI:57618"/>
        <dbReference type="ChEBI" id="CHEBI:57844"/>
        <dbReference type="ChEBI" id="CHEBI:59789"/>
        <dbReference type="ChEBI" id="CHEBI:140311"/>
        <dbReference type="EC" id="1.97.1.4"/>
    </reaction>
</comment>
<evidence type="ECO:0000313" key="12">
    <source>
        <dbReference type="EMBL" id="HIX67332.1"/>
    </source>
</evidence>
<proteinExistence type="inferred from homology"/>
<comment type="caution">
    <text evidence="12">The sequence shown here is derived from an EMBL/GenBank/DDBJ whole genome shotgun (WGS) entry which is preliminary data.</text>
</comment>
<dbReference type="GO" id="GO:0043365">
    <property type="term" value="F:[formate-C-acetyltransferase]-activating enzyme activity"/>
    <property type="evidence" value="ECO:0007669"/>
    <property type="project" value="UniProtKB-UniRule"/>
</dbReference>
<protein>
    <recommendedName>
        <fullName evidence="3 10">Pyruvate formate-lyase-activating enzyme</fullName>
        <ecNumber evidence="10">1.97.1.4</ecNumber>
    </recommendedName>
</protein>
<dbReference type="Gene3D" id="3.20.20.70">
    <property type="entry name" value="Aldolase class I"/>
    <property type="match status" value="1"/>
</dbReference>
<keyword evidence="4 10" id="KW-0004">4Fe-4S</keyword>
<evidence type="ECO:0000259" key="11">
    <source>
        <dbReference type="PROSITE" id="PS51918"/>
    </source>
</evidence>
<dbReference type="GO" id="GO:0051539">
    <property type="term" value="F:4 iron, 4 sulfur cluster binding"/>
    <property type="evidence" value="ECO:0007669"/>
    <property type="project" value="UniProtKB-UniRule"/>
</dbReference>
<dbReference type="GO" id="GO:0016829">
    <property type="term" value="F:lyase activity"/>
    <property type="evidence" value="ECO:0007669"/>
    <property type="project" value="UniProtKB-KW"/>
</dbReference>
<dbReference type="GO" id="GO:0005737">
    <property type="term" value="C:cytoplasm"/>
    <property type="evidence" value="ECO:0007669"/>
    <property type="project" value="UniProtKB-SubCell"/>
</dbReference>
<dbReference type="InterPro" id="IPR058240">
    <property type="entry name" value="rSAM_sf"/>
</dbReference>
<keyword evidence="5 10" id="KW-0949">S-adenosyl-L-methionine</keyword>
<dbReference type="Pfam" id="PF04055">
    <property type="entry name" value="Radical_SAM"/>
    <property type="match status" value="1"/>
</dbReference>
<evidence type="ECO:0000256" key="9">
    <source>
        <dbReference type="ARBA" id="ARBA00023014"/>
    </source>
</evidence>
<dbReference type="SUPFAM" id="SSF102114">
    <property type="entry name" value="Radical SAM enzymes"/>
    <property type="match status" value="1"/>
</dbReference>
<dbReference type="EMBL" id="DXEM01000013">
    <property type="protein sequence ID" value="HIX67332.1"/>
    <property type="molecule type" value="Genomic_DNA"/>
</dbReference>
<dbReference type="InterPro" id="IPR007197">
    <property type="entry name" value="rSAM"/>
</dbReference>
<keyword evidence="9 10" id="KW-0411">Iron-sulfur</keyword>
<evidence type="ECO:0000256" key="8">
    <source>
        <dbReference type="ARBA" id="ARBA00023004"/>
    </source>
</evidence>
<dbReference type="CDD" id="cd01335">
    <property type="entry name" value="Radical_SAM"/>
    <property type="match status" value="1"/>
</dbReference>
<dbReference type="SFLD" id="SFLDG01066">
    <property type="entry name" value="organic_radical-activating_enz"/>
    <property type="match status" value="1"/>
</dbReference>
<dbReference type="EC" id="1.97.1.4" evidence="10"/>
<organism evidence="12 13">
    <name type="scientific">Candidatus Anaerostipes excrementavium</name>
    <dbReference type="NCBI Taxonomy" id="2838463"/>
    <lineage>
        <taxon>Bacteria</taxon>
        <taxon>Bacillati</taxon>
        <taxon>Bacillota</taxon>
        <taxon>Clostridia</taxon>
        <taxon>Lachnospirales</taxon>
        <taxon>Lachnospiraceae</taxon>
        <taxon>Anaerostipes</taxon>
    </lineage>
</organism>
<dbReference type="PANTHER" id="PTHR30352">
    <property type="entry name" value="PYRUVATE FORMATE-LYASE-ACTIVATING ENZYME"/>
    <property type="match status" value="1"/>
</dbReference>
<dbReference type="NCBIfam" id="TIGR02493">
    <property type="entry name" value="PFLA"/>
    <property type="match status" value="1"/>
</dbReference>
<comment type="cofactor">
    <cofactor evidence="10">
        <name>[4Fe-4S] cluster</name>
        <dbReference type="ChEBI" id="CHEBI:49883"/>
    </cofactor>
    <text evidence="10">Binds 1 [4Fe-4S] cluster. The cluster is coordinated with 3 cysteines and an exchangeable S-adenosyl-L-methionine.</text>
</comment>
<evidence type="ECO:0000256" key="1">
    <source>
        <dbReference type="ARBA" id="ARBA00003141"/>
    </source>
</evidence>
<evidence type="ECO:0000256" key="6">
    <source>
        <dbReference type="ARBA" id="ARBA00022723"/>
    </source>
</evidence>
<comment type="subcellular location">
    <subcellularLocation>
        <location evidence="10">Cytoplasm</location>
    </subcellularLocation>
</comment>
<dbReference type="InterPro" id="IPR012838">
    <property type="entry name" value="PFL1_activating"/>
</dbReference>
<dbReference type="PROSITE" id="PS01087">
    <property type="entry name" value="RADICAL_ACTIVATING"/>
    <property type="match status" value="1"/>
</dbReference>
<dbReference type="SFLD" id="SFLDS00029">
    <property type="entry name" value="Radical_SAM"/>
    <property type="match status" value="1"/>
</dbReference>
<keyword evidence="12" id="KW-0456">Lyase</keyword>
<evidence type="ECO:0000256" key="3">
    <source>
        <dbReference type="ARBA" id="ARBA00021356"/>
    </source>
</evidence>
<keyword evidence="6 10" id="KW-0479">Metal-binding</keyword>
<comment type="similarity">
    <text evidence="2 10">Belongs to the organic radical-activating enzymes family.</text>
</comment>
<sequence length="239" mass="27054">MATGHIHSIESMGLVDGPGIRTVVFLQGCSLRCRFCHNPDTWDFEGGEIMEPAQLIQKIRRFKPYFKETGGVTFSGGEPLMQPDFLSETLKLCRQEGVHTCIDTAGCGMGNYDEILNHTDLVLLDIKQIDEASYQKMTGRSISHFQQFLQALKEHQTPIWIRHVVIPGLTDSRAHMEKLQKYVASIPHVEKVELLPYHLLGTNKYEVMGIPYSLSNVPAMDKEETAELQKEFFGGYDHV</sequence>
<dbReference type="PANTHER" id="PTHR30352:SF5">
    <property type="entry name" value="PYRUVATE FORMATE-LYASE 1-ACTIVATING ENZYME"/>
    <property type="match status" value="1"/>
</dbReference>
<dbReference type="AlphaFoldDB" id="A0A9D2B9K3"/>
<keyword evidence="7 10" id="KW-0560">Oxidoreductase</keyword>
<keyword evidence="10" id="KW-0963">Cytoplasm</keyword>
<evidence type="ECO:0000256" key="10">
    <source>
        <dbReference type="RuleBase" id="RU362053"/>
    </source>
</evidence>
<name>A0A9D2B9K3_9FIRM</name>
<gene>
    <name evidence="12" type="primary">pflA</name>
    <name evidence="12" type="ORF">H9735_04285</name>
</gene>